<protein>
    <recommendedName>
        <fullName evidence="1">glutathione transferase</fullName>
        <ecNumber evidence="1">2.5.1.18</ecNumber>
    </recommendedName>
</protein>
<evidence type="ECO:0000313" key="5">
    <source>
        <dbReference type="EMBL" id="RCK48806.1"/>
    </source>
</evidence>
<dbReference type="OrthoDB" id="9797500at2"/>
<dbReference type="SFLD" id="SFLDS00019">
    <property type="entry name" value="Glutathione_Transferase_(cytos"/>
    <property type="match status" value="1"/>
</dbReference>
<dbReference type="InterPro" id="IPR036282">
    <property type="entry name" value="Glutathione-S-Trfase_C_sf"/>
</dbReference>
<dbReference type="InterPro" id="IPR010987">
    <property type="entry name" value="Glutathione-S-Trfase_C-like"/>
</dbReference>
<dbReference type="CDD" id="cd00299">
    <property type="entry name" value="GST_C_family"/>
    <property type="match status" value="1"/>
</dbReference>
<dbReference type="Proteomes" id="UP000252255">
    <property type="component" value="Unassembled WGS sequence"/>
</dbReference>
<evidence type="ECO:0000256" key="1">
    <source>
        <dbReference type="ARBA" id="ARBA00012452"/>
    </source>
</evidence>
<evidence type="ECO:0000313" key="6">
    <source>
        <dbReference type="Proteomes" id="UP000252255"/>
    </source>
</evidence>
<dbReference type="SUPFAM" id="SSF47616">
    <property type="entry name" value="GST C-terminal domain-like"/>
    <property type="match status" value="1"/>
</dbReference>
<reference evidence="5 6" key="1">
    <citation type="submission" date="2014-07" db="EMBL/GenBank/DDBJ databases">
        <title>Draft genome sequence of Thalassospira profundimaris PR54-5.</title>
        <authorList>
            <person name="Lai Q."/>
            <person name="Shao Z."/>
        </authorList>
    </citation>
    <scope>NUCLEOTIDE SEQUENCE [LARGE SCALE GENOMIC DNA]</scope>
    <source>
        <strain evidence="5 6">PR54-5</strain>
    </source>
</reference>
<gene>
    <name evidence="5" type="ORF">TH30_00255</name>
</gene>
<keyword evidence="2 5" id="KW-0808">Transferase</keyword>
<feature type="domain" description="GST N-terminal" evidence="3">
    <location>
        <begin position="2"/>
        <end position="84"/>
    </location>
</feature>
<dbReference type="Pfam" id="PF13410">
    <property type="entry name" value="GST_C_2"/>
    <property type="match status" value="1"/>
</dbReference>
<dbReference type="GO" id="GO:0004364">
    <property type="term" value="F:glutathione transferase activity"/>
    <property type="evidence" value="ECO:0007669"/>
    <property type="project" value="UniProtKB-EC"/>
</dbReference>
<dbReference type="GO" id="GO:0005737">
    <property type="term" value="C:cytoplasm"/>
    <property type="evidence" value="ECO:0007669"/>
    <property type="project" value="TreeGrafter"/>
</dbReference>
<evidence type="ECO:0000256" key="2">
    <source>
        <dbReference type="ARBA" id="ARBA00022679"/>
    </source>
</evidence>
<dbReference type="InterPro" id="IPR004045">
    <property type="entry name" value="Glutathione_S-Trfase_N"/>
</dbReference>
<dbReference type="SFLD" id="SFLDG00358">
    <property type="entry name" value="Main_(cytGST)"/>
    <property type="match status" value="1"/>
</dbReference>
<dbReference type="AlphaFoldDB" id="A0A367X553"/>
<dbReference type="PANTHER" id="PTHR43900:SF3">
    <property type="entry name" value="GLUTATHIONE S-TRANSFERASE RHO"/>
    <property type="match status" value="1"/>
</dbReference>
<feature type="domain" description="GST C-terminal" evidence="4">
    <location>
        <begin position="89"/>
        <end position="222"/>
    </location>
</feature>
<dbReference type="PROSITE" id="PS50404">
    <property type="entry name" value="GST_NTER"/>
    <property type="match status" value="1"/>
</dbReference>
<name>A0A367X553_9PROT</name>
<dbReference type="PROSITE" id="PS50405">
    <property type="entry name" value="GST_CTER"/>
    <property type="match status" value="1"/>
</dbReference>
<dbReference type="EMBL" id="JPWI01000001">
    <property type="protein sequence ID" value="RCK48806.1"/>
    <property type="molecule type" value="Genomic_DNA"/>
</dbReference>
<dbReference type="InterPro" id="IPR040079">
    <property type="entry name" value="Glutathione_S-Trfase"/>
</dbReference>
<accession>A0A367X553</accession>
<dbReference type="Gene3D" id="3.40.30.10">
    <property type="entry name" value="Glutaredoxin"/>
    <property type="match status" value="1"/>
</dbReference>
<evidence type="ECO:0000259" key="3">
    <source>
        <dbReference type="PROSITE" id="PS50404"/>
    </source>
</evidence>
<evidence type="ECO:0000259" key="4">
    <source>
        <dbReference type="PROSITE" id="PS50405"/>
    </source>
</evidence>
<dbReference type="InterPro" id="IPR036249">
    <property type="entry name" value="Thioredoxin-like_sf"/>
</dbReference>
<proteinExistence type="predicted"/>
<organism evidence="5 6">
    <name type="scientific">Thalassospira profundimaris</name>
    <dbReference type="NCBI Taxonomy" id="502049"/>
    <lineage>
        <taxon>Bacteria</taxon>
        <taxon>Pseudomonadati</taxon>
        <taxon>Pseudomonadota</taxon>
        <taxon>Alphaproteobacteria</taxon>
        <taxon>Rhodospirillales</taxon>
        <taxon>Thalassospiraceae</taxon>
        <taxon>Thalassospira</taxon>
    </lineage>
</organism>
<dbReference type="RefSeq" id="WP_114096812.1">
    <property type="nucleotide sequence ID" value="NZ_JPWI01000001.1"/>
</dbReference>
<dbReference type="GO" id="GO:0043295">
    <property type="term" value="F:glutathione binding"/>
    <property type="evidence" value="ECO:0007669"/>
    <property type="project" value="TreeGrafter"/>
</dbReference>
<sequence length="222" mass="25104">MSDVIIVGMPRSNLTRTVRIACLEKEIPFEFTSRNVQTPGQNATPTVLRHNPFGKVPVLIHGSFVLYETAAICRYIDDHFPGPLLRPVPAQKIARMNQWISLAMTRLDQNIIRNFVIPMVFADHQRRHDPAFAAEMTRLADVIRHDLSVLDKAYADGWIMGERFTLPDMMIMPILHYLNAMPGGTGMLEDAPMVLDAYHRFKARSSAVQTDPLLPEQILKSA</sequence>
<dbReference type="Gene3D" id="1.20.1050.10">
    <property type="match status" value="1"/>
</dbReference>
<comment type="caution">
    <text evidence="5">The sequence shown here is derived from an EMBL/GenBank/DDBJ whole genome shotgun (WGS) entry which is preliminary data.</text>
</comment>
<dbReference type="EC" id="2.5.1.18" evidence="1"/>
<dbReference type="Pfam" id="PF13417">
    <property type="entry name" value="GST_N_3"/>
    <property type="match status" value="1"/>
</dbReference>
<dbReference type="PANTHER" id="PTHR43900">
    <property type="entry name" value="GLUTATHIONE S-TRANSFERASE RHO"/>
    <property type="match status" value="1"/>
</dbReference>
<dbReference type="SUPFAM" id="SSF52833">
    <property type="entry name" value="Thioredoxin-like"/>
    <property type="match status" value="1"/>
</dbReference>